<dbReference type="STRING" id="687842.ASU31_24070"/>
<evidence type="ECO:0000313" key="2">
    <source>
        <dbReference type="Proteomes" id="UP000051950"/>
    </source>
</evidence>
<dbReference type="AlphaFoldDB" id="A0A0T5VI42"/>
<evidence type="ECO:0008006" key="3">
    <source>
        <dbReference type="Google" id="ProtNLM"/>
    </source>
</evidence>
<dbReference type="Proteomes" id="UP000051950">
    <property type="component" value="Unassembled WGS sequence"/>
</dbReference>
<dbReference type="PROSITE" id="PS51257">
    <property type="entry name" value="PROKAR_LIPOPROTEIN"/>
    <property type="match status" value="1"/>
</dbReference>
<reference evidence="1 2" key="1">
    <citation type="submission" date="2015-11" db="EMBL/GenBank/DDBJ databases">
        <title>Sequence of Pedobacter ginsenosidimutans.</title>
        <authorList>
            <person name="Carson E."/>
            <person name="Keyser V."/>
            <person name="Newman J."/>
            <person name="Miller J."/>
        </authorList>
    </citation>
    <scope>NUCLEOTIDE SEQUENCE [LARGE SCALE GENOMIC DNA]</scope>
    <source>
        <strain evidence="1 2">KACC 14530</strain>
    </source>
</reference>
<sequence>MKLKLKGANVHFLNWRRGVILILGLLFLSQSCKKSINEESSDPPALSGVKEWFNNQQGGTLTRSTILSSLVPDWSHVEKFETEFTTVYEVELKNPNRIFLTTDKIDLSNAESYANKSIFKLIIAKNKKSNLFTGRYMNVVSESDTRTNVHYNNVKGFTGNVIFLSLSSNVQSVDSYSKGRIDKNVYGEKVMLNSREKLSVSYTDCQISAIPAYGQFCFQLDGFPSYCSWQIMGFTYSVHCVASDAPMGEDDGGLSQPPLTPPDVTPPSIEDPCARKAMVSAVVNNSYISSKNAEARTATSATGNEYGYEQRVTQVNGSTYINIPIRTDGSTNSFNSYFTWDSTNGYTIGDTHTHPAGSAPSPTDVFGMAVNLNKQALLNSGPDGYAFYTNNVSITVVTAATTYVVTVKDWSGFQSAYAAFQADPTMYNYSFATLAQNGGTEKALLTKLGNVLNVYKKIDGEMKPLAIDENGDVSPIDCPPN</sequence>
<dbReference type="EMBL" id="LMZQ01000041">
    <property type="protein sequence ID" value="KRT13531.1"/>
    <property type="molecule type" value="Genomic_DNA"/>
</dbReference>
<dbReference type="RefSeq" id="WP_057934794.1">
    <property type="nucleotide sequence ID" value="NZ_LMZQ01000041.1"/>
</dbReference>
<proteinExistence type="predicted"/>
<evidence type="ECO:0000313" key="1">
    <source>
        <dbReference type="EMBL" id="KRT13531.1"/>
    </source>
</evidence>
<dbReference type="OrthoDB" id="923450at2"/>
<protein>
    <recommendedName>
        <fullName evidence="3">DUF4329 domain-containing protein</fullName>
    </recommendedName>
</protein>
<accession>A0A0T5VI42</accession>
<keyword evidence="2" id="KW-1185">Reference proteome</keyword>
<name>A0A0T5VI42_9SPHI</name>
<comment type="caution">
    <text evidence="1">The sequence shown here is derived from an EMBL/GenBank/DDBJ whole genome shotgun (WGS) entry which is preliminary data.</text>
</comment>
<gene>
    <name evidence="1" type="ORF">ASU31_24070</name>
</gene>
<organism evidence="1 2">
    <name type="scientific">Pedobacter ginsenosidimutans</name>
    <dbReference type="NCBI Taxonomy" id="687842"/>
    <lineage>
        <taxon>Bacteria</taxon>
        <taxon>Pseudomonadati</taxon>
        <taxon>Bacteroidota</taxon>
        <taxon>Sphingobacteriia</taxon>
        <taxon>Sphingobacteriales</taxon>
        <taxon>Sphingobacteriaceae</taxon>
        <taxon>Pedobacter</taxon>
    </lineage>
</organism>